<evidence type="ECO:0000313" key="2">
    <source>
        <dbReference type="Proteomes" id="UP000327179"/>
    </source>
</evidence>
<protein>
    <submittedName>
        <fullName evidence="1">Uncharacterized protein</fullName>
    </submittedName>
</protein>
<dbReference type="AlphaFoldDB" id="A0A5J6QVV0"/>
<dbReference type="RefSeq" id="WP_151137075.1">
    <property type="nucleotide sequence ID" value="NZ_CP043311.1"/>
</dbReference>
<organism evidence="1 2">
    <name type="scientific">Metapseudomonas lalkuanensis</name>
    <dbReference type="NCBI Taxonomy" id="2604832"/>
    <lineage>
        <taxon>Bacteria</taxon>
        <taxon>Pseudomonadati</taxon>
        <taxon>Pseudomonadota</taxon>
        <taxon>Gammaproteobacteria</taxon>
        <taxon>Pseudomonadales</taxon>
        <taxon>Pseudomonadaceae</taxon>
        <taxon>Metapseudomonas</taxon>
    </lineage>
</organism>
<dbReference type="KEGG" id="plal:FXN65_23965"/>
<evidence type="ECO:0000313" key="1">
    <source>
        <dbReference type="EMBL" id="QEY64966.1"/>
    </source>
</evidence>
<proteinExistence type="predicted"/>
<dbReference type="EMBL" id="CP043311">
    <property type="protein sequence ID" value="QEY64966.1"/>
    <property type="molecule type" value="Genomic_DNA"/>
</dbReference>
<gene>
    <name evidence="1" type="ORF">FXN65_23965</name>
</gene>
<reference evidence="1 2" key="1">
    <citation type="submission" date="2019-08" db="EMBL/GenBank/DDBJ databases">
        <title>Whole-genome Sequencing of e-waste polymer degrading bacterium Pseudomonas sp. strain PE08.</title>
        <authorList>
            <person name="Kirdat K."/>
            <person name="Debbarma P."/>
            <person name="Narawade N."/>
            <person name="Suyal D."/>
            <person name="Thorat V."/>
            <person name="Shouche Y."/>
            <person name="Goel R."/>
            <person name="Yadav A."/>
        </authorList>
    </citation>
    <scope>NUCLEOTIDE SEQUENCE [LARGE SCALE GENOMIC DNA]</scope>
    <source>
        <strain evidence="1 2">PE08</strain>
    </source>
</reference>
<accession>A0A5J6QVV0</accession>
<name>A0A5J6QVV0_9GAMM</name>
<keyword evidence="2" id="KW-1185">Reference proteome</keyword>
<sequence length="166" mass="18947">MSTLQLLDLREIPPDMYTFTLYAQGMQVCGIHYEVLFLPLAAGWFSYEGAFRQEVRDLPEGAYEIKFALKDDVDAGGPNFHTPQELGYPPLTRKEFQVLGEGLMQSIRVFDKTLQPSAYVAVALDDRPGLSRYYDRLVVTYNEQITSLGLRFQQTMKGQGYAFLRN</sequence>
<dbReference type="Proteomes" id="UP000327179">
    <property type="component" value="Chromosome"/>
</dbReference>